<evidence type="ECO:0000313" key="1">
    <source>
        <dbReference type="EMBL" id="MCX2564516.1"/>
    </source>
</evidence>
<dbReference type="Proteomes" id="UP001301152">
    <property type="component" value="Unassembled WGS sequence"/>
</dbReference>
<dbReference type="PANTHER" id="PTHR36849:SF1">
    <property type="entry name" value="CYTOPLASMIC PROTEIN"/>
    <property type="match status" value="1"/>
</dbReference>
<name>A0ABT3QGY5_9PROT</name>
<reference evidence="1 2" key="1">
    <citation type="submission" date="2022-11" db="EMBL/GenBank/DDBJ databases">
        <title>Genome sequencing of Acetobacter type strain.</title>
        <authorList>
            <person name="Heo J."/>
            <person name="Lee D."/>
            <person name="Han B.-H."/>
            <person name="Hong S.-B."/>
            <person name="Kwon S.-W."/>
        </authorList>
    </citation>
    <scope>NUCLEOTIDE SEQUENCE [LARGE SCALE GENOMIC DNA]</scope>
    <source>
        <strain evidence="1 2">KACC 21253</strain>
    </source>
</reference>
<proteinExistence type="predicted"/>
<keyword evidence="2" id="KW-1185">Reference proteome</keyword>
<dbReference type="EMBL" id="JAPIUZ010000006">
    <property type="protein sequence ID" value="MCX2564516.1"/>
    <property type="molecule type" value="Genomic_DNA"/>
</dbReference>
<accession>A0ABT3QGY5</accession>
<gene>
    <name evidence="1" type="ORF">OQ497_11180</name>
</gene>
<protein>
    <submittedName>
        <fullName evidence="1">DUF488 family protein</fullName>
    </submittedName>
</protein>
<dbReference type="InterPro" id="IPR052552">
    <property type="entry name" value="YeaO-like"/>
</dbReference>
<dbReference type="PANTHER" id="PTHR36849">
    <property type="entry name" value="CYTOPLASMIC PROTEIN-RELATED"/>
    <property type="match status" value="1"/>
</dbReference>
<evidence type="ECO:0000313" key="2">
    <source>
        <dbReference type="Proteomes" id="UP001301152"/>
    </source>
</evidence>
<comment type="caution">
    <text evidence="1">The sequence shown here is derived from an EMBL/GenBank/DDBJ whole genome shotgun (WGS) entry which is preliminary data.</text>
</comment>
<organism evidence="1 2">
    <name type="scientific">Acetobacter thailandicus</name>
    <dbReference type="NCBI Taxonomy" id="1502842"/>
    <lineage>
        <taxon>Bacteria</taxon>
        <taxon>Pseudomonadati</taxon>
        <taxon>Pseudomonadota</taxon>
        <taxon>Alphaproteobacteria</taxon>
        <taxon>Acetobacterales</taxon>
        <taxon>Acetobacteraceae</taxon>
        <taxon>Acetobacter</taxon>
    </lineage>
</organism>
<dbReference type="Pfam" id="PF22752">
    <property type="entry name" value="DUF488-N3i"/>
    <property type="match status" value="1"/>
</dbReference>
<dbReference type="RefSeq" id="WP_173560224.1">
    <property type="nucleotide sequence ID" value="NZ_JAERKY010000007.1"/>
</dbReference>
<sequence>MLPDIRLKRVYDSPSSEDGMRVFTDRLWPRGIRKADLKMDLWLKGVAPSSALRRWFGHDPAHWDEFQVKYRQELALYDPEVRQLIDLVRKERVTLLYAARDPVYNHPRVLVAFLKETIASGKDHPGV</sequence>